<organism evidence="11 12">
    <name type="scientific">Limnospira platensis NIES-46</name>
    <dbReference type="NCBI Taxonomy" id="1236695"/>
    <lineage>
        <taxon>Bacteria</taxon>
        <taxon>Bacillati</taxon>
        <taxon>Cyanobacteriota</taxon>
        <taxon>Cyanophyceae</taxon>
        <taxon>Oscillatoriophycideae</taxon>
        <taxon>Oscillatoriales</taxon>
        <taxon>Sirenicapillariaceae</taxon>
        <taxon>Limnospira</taxon>
    </lineage>
</organism>
<dbReference type="InterPro" id="IPR017853">
    <property type="entry name" value="GH"/>
</dbReference>
<evidence type="ECO:0000256" key="1">
    <source>
        <dbReference type="ARBA" id="ARBA00000439"/>
    </source>
</evidence>
<dbReference type="Proteomes" id="UP000326169">
    <property type="component" value="Unassembled WGS sequence"/>
</dbReference>
<gene>
    <name evidence="11" type="primary">malQ_2</name>
    <name evidence="11" type="ORF">NIES46_37130</name>
</gene>
<dbReference type="Pfam" id="PF02446">
    <property type="entry name" value="Glyco_hydro_77"/>
    <property type="match status" value="1"/>
</dbReference>
<keyword evidence="5 10" id="KW-0328">Glycosyltransferase</keyword>
<evidence type="ECO:0000313" key="12">
    <source>
        <dbReference type="Proteomes" id="UP000326169"/>
    </source>
</evidence>
<sequence>MVKREWYSRQVAPEAVPRGQATLPPVETIISFRFLMSFQPRSSGILLHPTSLPGRYGIGDIGPNAYQFVDFLRDSHQQLWQILPLGPTGFGNSPYLSYSAFAGNPLLISPDMLAETGLLTKKDLDKIPTLPTDMVDFDRVKELKTPLFLKAFQNFRKQEPSDLHGEFDEFCRQKSYWLDDYAFFMALKDAQGGASWHTWDDEISRRKPEAMKKWQEKLGEEIFFHKYLQFTFNRQWANLKRYANEQGIQIFGDLAIYVAHDSADVWSHPEIFCLDGETGEASLMAGVPPDYFSESGQLWGNPVYNWDRLKQNGFDWWVHRIQSMLDYVDLIRIDHFRGLESFWAVPQGETTAMNGEWVNAPGEDLFHTIEEKLGRLPIIAEDLGIITPEVEALRDKFELPGMKVLHFAFDSGRDNPYLPYNYTSPNWVVYTGTHDNDTTVGWFNNRSLKQQAYVTRYLGYLGEVLNDGIHWDMIRLALSSVANQAILPLQDVLGLGSEAKMNKPSTAEGNWAWRCEPGLLTDEIGDRLKFWTDTYGRAPR</sequence>
<dbReference type="InterPro" id="IPR003385">
    <property type="entry name" value="Glyco_hydro_77"/>
</dbReference>
<evidence type="ECO:0000256" key="3">
    <source>
        <dbReference type="ARBA" id="ARBA00012560"/>
    </source>
</evidence>
<reference evidence="11 12" key="1">
    <citation type="journal article" date="2019" name="J Genomics">
        <title>The Draft Genome of a Hydrogen-producing Cyanobacterium, Arthrospira platensis NIES-46.</title>
        <authorList>
            <person name="Suzuki S."/>
            <person name="Yamaguchi H."/>
            <person name="Kawachi M."/>
        </authorList>
    </citation>
    <scope>NUCLEOTIDE SEQUENCE [LARGE SCALE GENOMIC DNA]</scope>
    <source>
        <strain evidence="11 12">NIES-46</strain>
    </source>
</reference>
<accession>A0A5M3T9V7</accession>
<comment type="catalytic activity">
    <reaction evidence="1 10">
        <text>Transfers a segment of a (1-&gt;4)-alpha-D-glucan to a new position in an acceptor, which may be glucose or a (1-&gt;4)-alpha-D-glucan.</text>
        <dbReference type="EC" id="2.4.1.25"/>
    </reaction>
</comment>
<dbReference type="SUPFAM" id="SSF51445">
    <property type="entry name" value="(Trans)glycosidases"/>
    <property type="match status" value="1"/>
</dbReference>
<dbReference type="PANTHER" id="PTHR32438">
    <property type="entry name" value="4-ALPHA-GLUCANOTRANSFERASE DPE1, CHLOROPLASTIC/AMYLOPLASTIC"/>
    <property type="match status" value="1"/>
</dbReference>
<dbReference type="EC" id="2.4.1.25" evidence="3 10"/>
<dbReference type="NCBIfam" id="NF011080">
    <property type="entry name" value="PRK14508.1-3"/>
    <property type="match status" value="1"/>
</dbReference>
<dbReference type="PANTHER" id="PTHR32438:SF5">
    <property type="entry name" value="4-ALPHA-GLUCANOTRANSFERASE DPE1, CHLOROPLASTIC_AMYLOPLASTIC"/>
    <property type="match status" value="1"/>
</dbReference>
<comment type="caution">
    <text evidence="11">The sequence shown here is derived from an EMBL/GenBank/DDBJ whole genome shotgun (WGS) entry which is preliminary data.</text>
</comment>
<dbReference type="Gene3D" id="3.20.20.80">
    <property type="entry name" value="Glycosidases"/>
    <property type="match status" value="1"/>
</dbReference>
<comment type="similarity">
    <text evidence="2 10">Belongs to the disproportionating enzyme family.</text>
</comment>
<proteinExistence type="inferred from homology"/>
<protein>
    <recommendedName>
        <fullName evidence="4 10">4-alpha-glucanotransferase</fullName>
        <ecNumber evidence="3 10">2.4.1.25</ecNumber>
    </recommendedName>
    <alternativeName>
        <fullName evidence="8 10">Amylomaltase</fullName>
    </alternativeName>
    <alternativeName>
        <fullName evidence="9 10">Disproportionating enzyme</fullName>
    </alternativeName>
</protein>
<evidence type="ECO:0000256" key="5">
    <source>
        <dbReference type="ARBA" id="ARBA00022676"/>
    </source>
</evidence>
<evidence type="ECO:0000256" key="7">
    <source>
        <dbReference type="ARBA" id="ARBA00023277"/>
    </source>
</evidence>
<dbReference type="EMBL" id="BIMW01000144">
    <property type="protein sequence ID" value="GCE95647.1"/>
    <property type="molecule type" value="Genomic_DNA"/>
</dbReference>
<evidence type="ECO:0000256" key="9">
    <source>
        <dbReference type="ARBA" id="ARBA00031501"/>
    </source>
</evidence>
<evidence type="ECO:0000256" key="8">
    <source>
        <dbReference type="ARBA" id="ARBA00031423"/>
    </source>
</evidence>
<evidence type="ECO:0000313" key="11">
    <source>
        <dbReference type="EMBL" id="GCE95647.1"/>
    </source>
</evidence>
<evidence type="ECO:0000256" key="4">
    <source>
        <dbReference type="ARBA" id="ARBA00020295"/>
    </source>
</evidence>
<keyword evidence="7 10" id="KW-0119">Carbohydrate metabolism</keyword>
<name>A0A5M3T9V7_LIMPL</name>
<dbReference type="NCBIfam" id="NF011079">
    <property type="entry name" value="PRK14508.1-2"/>
    <property type="match status" value="1"/>
</dbReference>
<keyword evidence="6 10" id="KW-0808">Transferase</keyword>
<dbReference type="NCBIfam" id="TIGR00217">
    <property type="entry name" value="malQ"/>
    <property type="match status" value="1"/>
</dbReference>
<keyword evidence="12" id="KW-1185">Reference proteome</keyword>
<evidence type="ECO:0000256" key="6">
    <source>
        <dbReference type="ARBA" id="ARBA00022679"/>
    </source>
</evidence>
<evidence type="ECO:0000256" key="10">
    <source>
        <dbReference type="RuleBase" id="RU361207"/>
    </source>
</evidence>
<evidence type="ECO:0000256" key="2">
    <source>
        <dbReference type="ARBA" id="ARBA00005684"/>
    </source>
</evidence>